<dbReference type="HOGENOM" id="CLU_013084_0_2_1"/>
<protein>
    <submittedName>
        <fullName evidence="1">Uncharacterized protein</fullName>
    </submittedName>
</protein>
<gene>
    <name evidence="1" type="ORF">PILCRDRAFT_83073</name>
</gene>
<sequence>MATLEYIRQRNYHRILDKIQQLVVQRLFELSKANVMGMGYKLRETIWRALKTRGKAIRSALDRYNHIAPSMNPPAPLLEWKQLMDYTFVSEFELLKHSHSHQDITREPWAIPSNREMTTKYFKIVRAREEIVRVNIEVRRLHTSIRDEHIMYEQNITRLQESSPLLAAEIQNQYATRRRINTTHILRIGAIEALPGFSGICGPGIRCGASVNEIETMVPTFVGGSPDERAYISDAERAGTGMADGEVDDEVDGDLGHVGDDLDEQIIGLTDVIANDLQPSVNDVPESMMFSWSM</sequence>
<name>A0A0C3ETN9_PILCF</name>
<dbReference type="OrthoDB" id="2676448at2759"/>
<dbReference type="Proteomes" id="UP000054166">
    <property type="component" value="Unassembled WGS sequence"/>
</dbReference>
<accession>A0A0C3ETN9</accession>
<reference evidence="1 2" key="1">
    <citation type="submission" date="2014-04" db="EMBL/GenBank/DDBJ databases">
        <authorList>
            <consortium name="DOE Joint Genome Institute"/>
            <person name="Kuo A."/>
            <person name="Tarkka M."/>
            <person name="Buscot F."/>
            <person name="Kohler A."/>
            <person name="Nagy L.G."/>
            <person name="Floudas D."/>
            <person name="Copeland A."/>
            <person name="Barry K.W."/>
            <person name="Cichocki N."/>
            <person name="Veneault-Fourrey C."/>
            <person name="LaButti K."/>
            <person name="Lindquist E.A."/>
            <person name="Lipzen A."/>
            <person name="Lundell T."/>
            <person name="Morin E."/>
            <person name="Murat C."/>
            <person name="Sun H."/>
            <person name="Tunlid A."/>
            <person name="Henrissat B."/>
            <person name="Grigoriev I.V."/>
            <person name="Hibbett D.S."/>
            <person name="Martin F."/>
            <person name="Nordberg H.P."/>
            <person name="Cantor M.N."/>
            <person name="Hua S.X."/>
        </authorList>
    </citation>
    <scope>NUCLEOTIDE SEQUENCE [LARGE SCALE GENOMIC DNA]</scope>
    <source>
        <strain evidence="1 2">F 1598</strain>
    </source>
</reference>
<dbReference type="InParanoid" id="A0A0C3ETN9"/>
<dbReference type="EMBL" id="KN833450">
    <property type="protein sequence ID" value="KIM71151.1"/>
    <property type="molecule type" value="Genomic_DNA"/>
</dbReference>
<keyword evidence="2" id="KW-1185">Reference proteome</keyword>
<evidence type="ECO:0000313" key="2">
    <source>
        <dbReference type="Proteomes" id="UP000054166"/>
    </source>
</evidence>
<evidence type="ECO:0000313" key="1">
    <source>
        <dbReference type="EMBL" id="KIM71151.1"/>
    </source>
</evidence>
<reference evidence="2" key="2">
    <citation type="submission" date="2015-01" db="EMBL/GenBank/DDBJ databases">
        <title>Evolutionary Origins and Diversification of the Mycorrhizal Mutualists.</title>
        <authorList>
            <consortium name="DOE Joint Genome Institute"/>
            <consortium name="Mycorrhizal Genomics Consortium"/>
            <person name="Kohler A."/>
            <person name="Kuo A."/>
            <person name="Nagy L.G."/>
            <person name="Floudas D."/>
            <person name="Copeland A."/>
            <person name="Barry K.W."/>
            <person name="Cichocki N."/>
            <person name="Veneault-Fourrey C."/>
            <person name="LaButti K."/>
            <person name="Lindquist E.A."/>
            <person name="Lipzen A."/>
            <person name="Lundell T."/>
            <person name="Morin E."/>
            <person name="Murat C."/>
            <person name="Riley R."/>
            <person name="Ohm R."/>
            <person name="Sun H."/>
            <person name="Tunlid A."/>
            <person name="Henrissat B."/>
            <person name="Grigoriev I.V."/>
            <person name="Hibbett D.S."/>
            <person name="Martin F."/>
        </authorList>
    </citation>
    <scope>NUCLEOTIDE SEQUENCE [LARGE SCALE GENOMIC DNA]</scope>
    <source>
        <strain evidence="2">F 1598</strain>
    </source>
</reference>
<dbReference type="AlphaFoldDB" id="A0A0C3ETN9"/>
<dbReference type="STRING" id="765440.A0A0C3ETN9"/>
<organism evidence="1 2">
    <name type="scientific">Piloderma croceum (strain F 1598)</name>
    <dbReference type="NCBI Taxonomy" id="765440"/>
    <lineage>
        <taxon>Eukaryota</taxon>
        <taxon>Fungi</taxon>
        <taxon>Dikarya</taxon>
        <taxon>Basidiomycota</taxon>
        <taxon>Agaricomycotina</taxon>
        <taxon>Agaricomycetes</taxon>
        <taxon>Agaricomycetidae</taxon>
        <taxon>Atheliales</taxon>
        <taxon>Atheliaceae</taxon>
        <taxon>Piloderma</taxon>
    </lineage>
</organism>
<proteinExistence type="predicted"/>